<evidence type="ECO:0000256" key="12">
    <source>
        <dbReference type="ARBA" id="ARBA00033414"/>
    </source>
</evidence>
<name>A0A9N7VVY9_PLEPL</name>
<dbReference type="GO" id="GO:0008201">
    <property type="term" value="F:heparin binding"/>
    <property type="evidence" value="ECO:0007669"/>
    <property type="project" value="UniProtKB-KW"/>
</dbReference>
<feature type="domain" description="Sushi" evidence="15">
    <location>
        <begin position="83"/>
        <end position="140"/>
    </location>
</feature>
<keyword evidence="4" id="KW-0964">Secreted</keyword>
<evidence type="ECO:0000256" key="11">
    <source>
        <dbReference type="ARBA" id="ARBA00029855"/>
    </source>
</evidence>
<keyword evidence="17" id="KW-1185">Reference proteome</keyword>
<dbReference type="GO" id="GO:0005576">
    <property type="term" value="C:extracellular region"/>
    <property type="evidence" value="ECO:0007669"/>
    <property type="project" value="UniProtKB-SubCell"/>
</dbReference>
<feature type="domain" description="Sushi" evidence="15">
    <location>
        <begin position="204"/>
        <end position="263"/>
    </location>
</feature>
<sequence>MEFMLTLFLLCPFVIFTTTASDVCSRPDLPVNVEVDGLQRFYNPGDELVLSCIQGYTPILGPRTIVCSARGTWTKTRLMCKPKQCPYPDLLSNGELYYEDTVFQSTINYTCHEGHILSGASSAVCQASGTWSSAVPECKPVTCDLAPIPQFGMIIYDKTISGNSTEYGVTGTYSCLPPYVLFGSARAECTASGTWTKTPECRVVSCPPPETIDKGYMSNSDQRPFDFMETVKYGCDGDYALEGSMQIVCQQNGGWSEKPSCKAPCSVGISRGRILFGGQKLWIKDLPSKRVLHKEIVSLYCKNKARGCGYPVPTQCIDGKLIIPECFEEPSAIDYNLHSGSLPSEIEQC</sequence>
<dbReference type="InterPro" id="IPR035976">
    <property type="entry name" value="Sushi/SCR/CCP_sf"/>
</dbReference>
<evidence type="ECO:0000313" key="17">
    <source>
        <dbReference type="Proteomes" id="UP001153269"/>
    </source>
</evidence>
<evidence type="ECO:0000313" key="16">
    <source>
        <dbReference type="EMBL" id="CAB1458193.1"/>
    </source>
</evidence>
<dbReference type="InterPro" id="IPR015104">
    <property type="entry name" value="Sushi_2"/>
</dbReference>
<evidence type="ECO:0000259" key="15">
    <source>
        <dbReference type="PROSITE" id="PS50923"/>
    </source>
</evidence>
<evidence type="ECO:0000256" key="4">
    <source>
        <dbReference type="ARBA" id="ARBA00022525"/>
    </source>
</evidence>
<dbReference type="Proteomes" id="UP001153269">
    <property type="component" value="Unassembled WGS sequence"/>
</dbReference>
<keyword evidence="5 13" id="KW-0768">Sushi</keyword>
<evidence type="ECO:0000256" key="13">
    <source>
        <dbReference type="PROSITE-ProRule" id="PRU00302"/>
    </source>
</evidence>
<keyword evidence="8" id="KW-0677">Repeat</keyword>
<feature type="chain" id="PRO_5040468003" description="Beta-2-glycoprotein 1" evidence="14">
    <location>
        <begin position="21"/>
        <end position="349"/>
    </location>
</feature>
<protein>
    <recommendedName>
        <fullName evidence="3">Beta-2-glycoprotein 1</fullName>
    </recommendedName>
    <alternativeName>
        <fullName evidence="11">Apolipoprotein H</fullName>
    </alternativeName>
    <alternativeName>
        <fullName evidence="12">Beta-2-glycoprotein I</fullName>
    </alternativeName>
</protein>
<evidence type="ECO:0000256" key="8">
    <source>
        <dbReference type="ARBA" id="ARBA00022737"/>
    </source>
</evidence>
<comment type="subcellular location">
    <subcellularLocation>
        <location evidence="2">Secreted</location>
    </subcellularLocation>
</comment>
<dbReference type="PROSITE" id="PS50923">
    <property type="entry name" value="SUSHI"/>
    <property type="match status" value="4"/>
</dbReference>
<comment type="function">
    <text evidence="1">Binds to various kinds of negatively charged substances such as heparin, phospholipids, and dextran sulfate. May prevent activation of the intrinsic blood coagulation cascade by binding to phospholipids on the surface of damaged cells.</text>
</comment>
<feature type="disulfide bond" evidence="13">
    <location>
        <begin position="111"/>
        <end position="138"/>
    </location>
</feature>
<evidence type="ECO:0000256" key="5">
    <source>
        <dbReference type="ARBA" id="ARBA00022659"/>
    </source>
</evidence>
<feature type="signal peptide" evidence="14">
    <location>
        <begin position="1"/>
        <end position="20"/>
    </location>
</feature>
<keyword evidence="6" id="KW-0358">Heparin-binding</keyword>
<evidence type="ECO:0000256" key="2">
    <source>
        <dbReference type="ARBA" id="ARBA00004613"/>
    </source>
</evidence>
<dbReference type="Pfam" id="PF09014">
    <property type="entry name" value="Sushi_2"/>
    <property type="match status" value="1"/>
</dbReference>
<dbReference type="CDD" id="cd00033">
    <property type="entry name" value="CCP"/>
    <property type="match status" value="4"/>
</dbReference>
<evidence type="ECO:0000256" key="9">
    <source>
        <dbReference type="ARBA" id="ARBA00023157"/>
    </source>
</evidence>
<evidence type="ECO:0000256" key="6">
    <source>
        <dbReference type="ARBA" id="ARBA00022674"/>
    </source>
</evidence>
<dbReference type="AlphaFoldDB" id="A0A9N7VVY9"/>
<dbReference type="PANTHER" id="PTHR46393:SF7">
    <property type="entry name" value="COMPLEMENT C2"/>
    <property type="match status" value="1"/>
</dbReference>
<dbReference type="SUPFAM" id="SSF57535">
    <property type="entry name" value="Complement control module/SCR domain"/>
    <property type="match status" value="5"/>
</dbReference>
<keyword evidence="10" id="KW-0325">Glycoprotein</keyword>
<keyword evidence="7 14" id="KW-0732">Signal</keyword>
<dbReference type="PANTHER" id="PTHR46393">
    <property type="entry name" value="SUSHI DOMAIN-CONTAINING PROTEIN"/>
    <property type="match status" value="1"/>
</dbReference>
<evidence type="ECO:0000256" key="1">
    <source>
        <dbReference type="ARBA" id="ARBA00003651"/>
    </source>
</evidence>
<dbReference type="InterPro" id="IPR000436">
    <property type="entry name" value="Sushi_SCR_CCP_dom"/>
</dbReference>
<feature type="disulfide bond" evidence="13">
    <location>
        <begin position="206"/>
        <end position="249"/>
    </location>
</feature>
<feature type="domain" description="Sushi" evidence="15">
    <location>
        <begin position="141"/>
        <end position="203"/>
    </location>
</feature>
<dbReference type="SMART" id="SM00032">
    <property type="entry name" value="CCP"/>
    <property type="match status" value="4"/>
</dbReference>
<evidence type="ECO:0000256" key="7">
    <source>
        <dbReference type="ARBA" id="ARBA00022729"/>
    </source>
</evidence>
<keyword evidence="9 13" id="KW-1015">Disulfide bond</keyword>
<feature type="disulfide bond" evidence="13">
    <location>
        <begin position="24"/>
        <end position="67"/>
    </location>
</feature>
<accession>A0A9N7VVY9</accession>
<reference evidence="16" key="1">
    <citation type="submission" date="2020-03" db="EMBL/GenBank/DDBJ databases">
        <authorList>
            <person name="Weist P."/>
        </authorList>
    </citation>
    <scope>NUCLEOTIDE SEQUENCE</scope>
</reference>
<dbReference type="Pfam" id="PF00084">
    <property type="entry name" value="Sushi"/>
    <property type="match status" value="4"/>
</dbReference>
<evidence type="ECO:0000256" key="14">
    <source>
        <dbReference type="SAM" id="SignalP"/>
    </source>
</evidence>
<dbReference type="Gene3D" id="2.10.70.10">
    <property type="entry name" value="Complement Module, domain 1"/>
    <property type="match status" value="5"/>
</dbReference>
<comment type="caution">
    <text evidence="13">Lacks conserved residue(s) required for the propagation of feature annotation.</text>
</comment>
<organism evidence="16 17">
    <name type="scientific">Pleuronectes platessa</name>
    <name type="common">European plaice</name>
    <dbReference type="NCBI Taxonomy" id="8262"/>
    <lineage>
        <taxon>Eukaryota</taxon>
        <taxon>Metazoa</taxon>
        <taxon>Chordata</taxon>
        <taxon>Craniata</taxon>
        <taxon>Vertebrata</taxon>
        <taxon>Euteleostomi</taxon>
        <taxon>Actinopterygii</taxon>
        <taxon>Neopterygii</taxon>
        <taxon>Teleostei</taxon>
        <taxon>Neoteleostei</taxon>
        <taxon>Acanthomorphata</taxon>
        <taxon>Carangaria</taxon>
        <taxon>Pleuronectiformes</taxon>
        <taxon>Pleuronectoidei</taxon>
        <taxon>Pleuronectidae</taxon>
        <taxon>Pleuronectes</taxon>
    </lineage>
</organism>
<gene>
    <name evidence="16" type="ORF">PLEPLA_LOCUS46023</name>
</gene>
<feature type="domain" description="Sushi" evidence="15">
    <location>
        <begin position="22"/>
        <end position="82"/>
    </location>
</feature>
<evidence type="ECO:0000256" key="10">
    <source>
        <dbReference type="ARBA" id="ARBA00023180"/>
    </source>
</evidence>
<comment type="caution">
    <text evidence="16">The sequence shown here is derived from an EMBL/GenBank/DDBJ whole genome shotgun (WGS) entry which is preliminary data.</text>
</comment>
<proteinExistence type="predicted"/>
<dbReference type="EMBL" id="CADEAL010004376">
    <property type="protein sequence ID" value="CAB1458193.1"/>
    <property type="molecule type" value="Genomic_DNA"/>
</dbReference>
<evidence type="ECO:0000256" key="3">
    <source>
        <dbReference type="ARBA" id="ARBA00020104"/>
    </source>
</evidence>